<accession>A0A512RR83</accession>
<gene>
    <name evidence="3" type="ORF">CCY01nite_44520</name>
</gene>
<dbReference type="PANTHER" id="PTHR34407">
    <property type="entry name" value="EXPRESSED PROTEIN"/>
    <property type="match status" value="1"/>
</dbReference>
<dbReference type="PANTHER" id="PTHR34407:SF1">
    <property type="entry name" value="SGNH HYDROLASE-TYPE ESTERASE DOMAIN-CONTAINING PROTEIN"/>
    <property type="match status" value="1"/>
</dbReference>
<organism evidence="3 4">
    <name type="scientific">Chitinophaga cymbidii</name>
    <dbReference type="NCBI Taxonomy" id="1096750"/>
    <lineage>
        <taxon>Bacteria</taxon>
        <taxon>Pseudomonadati</taxon>
        <taxon>Bacteroidota</taxon>
        <taxon>Chitinophagia</taxon>
        <taxon>Chitinophagales</taxon>
        <taxon>Chitinophagaceae</taxon>
        <taxon>Chitinophaga</taxon>
    </lineage>
</organism>
<dbReference type="Pfam" id="PF13472">
    <property type="entry name" value="Lipase_GDSL_2"/>
    <property type="match status" value="1"/>
</dbReference>
<evidence type="ECO:0000313" key="4">
    <source>
        <dbReference type="Proteomes" id="UP000321436"/>
    </source>
</evidence>
<feature type="domain" description="SGNH hydrolase-type esterase" evidence="2">
    <location>
        <begin position="46"/>
        <end position="218"/>
    </location>
</feature>
<protein>
    <submittedName>
        <fullName evidence="3">Acyl-CoA thioesterase</fullName>
    </submittedName>
</protein>
<dbReference type="SUPFAM" id="SSF52266">
    <property type="entry name" value="SGNH hydrolase"/>
    <property type="match status" value="1"/>
</dbReference>
<proteinExistence type="predicted"/>
<keyword evidence="4" id="KW-1185">Reference proteome</keyword>
<feature type="signal peptide" evidence="1">
    <location>
        <begin position="1"/>
        <end position="20"/>
    </location>
</feature>
<reference evidence="3 4" key="1">
    <citation type="submission" date="2019-07" db="EMBL/GenBank/DDBJ databases">
        <title>Whole genome shotgun sequence of Chitinophaga cymbidii NBRC 109752.</title>
        <authorList>
            <person name="Hosoyama A."/>
            <person name="Uohara A."/>
            <person name="Ohji S."/>
            <person name="Ichikawa N."/>
        </authorList>
    </citation>
    <scope>NUCLEOTIDE SEQUENCE [LARGE SCALE GENOMIC DNA]</scope>
    <source>
        <strain evidence="3 4">NBRC 109752</strain>
    </source>
</reference>
<evidence type="ECO:0000256" key="1">
    <source>
        <dbReference type="SAM" id="SignalP"/>
    </source>
</evidence>
<dbReference type="EMBL" id="BKAU01000005">
    <property type="protein sequence ID" value="GEP98192.1"/>
    <property type="molecule type" value="Genomic_DNA"/>
</dbReference>
<dbReference type="Gene3D" id="2.60.120.260">
    <property type="entry name" value="Galactose-binding domain-like"/>
    <property type="match status" value="1"/>
</dbReference>
<dbReference type="Proteomes" id="UP000321436">
    <property type="component" value="Unassembled WGS sequence"/>
</dbReference>
<name>A0A512RR83_9BACT</name>
<dbReference type="AlphaFoldDB" id="A0A512RR83"/>
<evidence type="ECO:0000313" key="3">
    <source>
        <dbReference type="EMBL" id="GEP98192.1"/>
    </source>
</evidence>
<dbReference type="CDD" id="cd00229">
    <property type="entry name" value="SGNH_hydrolase"/>
    <property type="match status" value="1"/>
</dbReference>
<dbReference type="InterPro" id="IPR013830">
    <property type="entry name" value="SGNH_hydro"/>
</dbReference>
<dbReference type="RefSeq" id="WP_186831207.1">
    <property type="nucleotide sequence ID" value="NZ_BKAU01000005.1"/>
</dbReference>
<comment type="caution">
    <text evidence="3">The sequence shown here is derived from an EMBL/GenBank/DDBJ whole genome shotgun (WGS) entry which is preliminary data.</text>
</comment>
<dbReference type="InterPro" id="IPR036514">
    <property type="entry name" value="SGNH_hydro_sf"/>
</dbReference>
<dbReference type="Gene3D" id="3.40.50.1110">
    <property type="entry name" value="SGNH hydrolase"/>
    <property type="match status" value="1"/>
</dbReference>
<feature type="chain" id="PRO_5021699473" evidence="1">
    <location>
        <begin position="21"/>
        <end position="403"/>
    </location>
</feature>
<keyword evidence="1" id="KW-0732">Signal</keyword>
<dbReference type="GO" id="GO:0016788">
    <property type="term" value="F:hydrolase activity, acting on ester bonds"/>
    <property type="evidence" value="ECO:0007669"/>
    <property type="project" value="UniProtKB-ARBA"/>
</dbReference>
<sequence length="403" mass="44441">MNIRLFLCLCLLHTACYAQQALQPGKGLNAFFAKLESGKPVVVAYLGGSITAAPGYRVQTEKWLRSAYPASTIKTINAGVGGTGSSLGAFRLDADVLPHQPDLVFVEFAVNDNGGDSLTICRAMEGIVRKIKTHDPQTDICFLYTINEPMVAGFQKGVLPASMRYMQVIADYYGLPSINLGWDVLRLVEAGKLAFRGEQQGRIAFTRDGTHPTDEGHQCYTATIKTALTQLKQSNRAQADRLPSARYPGNLQYAKVISPADKAVKLTGHWKPLKEMPALKGFLTAYPDAVYTGDPNDSLTIHFKGSYFGIGDILGPTVCARVIISVDGKIMTQNRFDRHCSWNRRNYFFIDELPDTEHTLTVKIDPEKIDKLKMLNKGEDPGDTSRYAAYNFYIGNIMLPGGQ</sequence>
<evidence type="ECO:0000259" key="2">
    <source>
        <dbReference type="Pfam" id="PF13472"/>
    </source>
</evidence>